<dbReference type="EMBL" id="KZ805422">
    <property type="protein sequence ID" value="PVH98067.1"/>
    <property type="molecule type" value="Genomic_DNA"/>
</dbReference>
<dbReference type="OrthoDB" id="1577640at2759"/>
<evidence type="ECO:0000313" key="2">
    <source>
        <dbReference type="Proteomes" id="UP000244855"/>
    </source>
</evidence>
<evidence type="ECO:0008006" key="3">
    <source>
        <dbReference type="Google" id="ProtNLM"/>
    </source>
</evidence>
<dbReference type="InterPro" id="IPR035994">
    <property type="entry name" value="Nucleoside_phosphorylase_sf"/>
</dbReference>
<organism evidence="1 2">
    <name type="scientific">Periconia macrospinosa</name>
    <dbReference type="NCBI Taxonomy" id="97972"/>
    <lineage>
        <taxon>Eukaryota</taxon>
        <taxon>Fungi</taxon>
        <taxon>Dikarya</taxon>
        <taxon>Ascomycota</taxon>
        <taxon>Pezizomycotina</taxon>
        <taxon>Dothideomycetes</taxon>
        <taxon>Pleosporomycetidae</taxon>
        <taxon>Pleosporales</taxon>
        <taxon>Massarineae</taxon>
        <taxon>Periconiaceae</taxon>
        <taxon>Periconia</taxon>
    </lineage>
</organism>
<dbReference type="Gene3D" id="3.40.50.1580">
    <property type="entry name" value="Nucleoside phosphorylase domain"/>
    <property type="match status" value="1"/>
</dbReference>
<keyword evidence="2" id="KW-1185">Reference proteome</keyword>
<gene>
    <name evidence="1" type="ORF">DM02DRAFT_503082</name>
</gene>
<protein>
    <recommendedName>
        <fullName evidence="3">Nucleoside phosphorylase domain-containing protein</fullName>
    </recommendedName>
</protein>
<dbReference type="Proteomes" id="UP000244855">
    <property type="component" value="Unassembled WGS sequence"/>
</dbReference>
<dbReference type="STRING" id="97972.A0A2V1DIR4"/>
<name>A0A2V1DIR4_9PLEO</name>
<proteinExistence type="predicted"/>
<dbReference type="GO" id="GO:0009116">
    <property type="term" value="P:nucleoside metabolic process"/>
    <property type="evidence" value="ECO:0007669"/>
    <property type="project" value="InterPro"/>
</dbReference>
<dbReference type="GO" id="GO:0003824">
    <property type="term" value="F:catalytic activity"/>
    <property type="evidence" value="ECO:0007669"/>
    <property type="project" value="InterPro"/>
</dbReference>
<sequence>MSYEYIAAPAFDATQSPPKFLTDTSNDNNRQDRKHRIVIAVLPKSGCNITSVAKVTRLMLYAFPNTSIGLLGGVGDCASGWKHDIRLGKLLVSNPHNRGGGVLQYSYCKSIQNR</sequence>
<accession>A0A2V1DIR4</accession>
<feature type="non-terminal residue" evidence="1">
    <location>
        <position position="114"/>
    </location>
</feature>
<reference evidence="1 2" key="1">
    <citation type="journal article" date="2018" name="Sci. Rep.">
        <title>Comparative genomics provides insights into the lifestyle and reveals functional heterogeneity of dark septate endophytic fungi.</title>
        <authorList>
            <person name="Knapp D.G."/>
            <person name="Nemeth J.B."/>
            <person name="Barry K."/>
            <person name="Hainaut M."/>
            <person name="Henrissat B."/>
            <person name="Johnson J."/>
            <person name="Kuo A."/>
            <person name="Lim J.H.P."/>
            <person name="Lipzen A."/>
            <person name="Nolan M."/>
            <person name="Ohm R.A."/>
            <person name="Tamas L."/>
            <person name="Grigoriev I.V."/>
            <person name="Spatafora J.W."/>
            <person name="Nagy L.G."/>
            <person name="Kovacs G.M."/>
        </authorList>
    </citation>
    <scope>NUCLEOTIDE SEQUENCE [LARGE SCALE GENOMIC DNA]</scope>
    <source>
        <strain evidence="1 2">DSE2036</strain>
    </source>
</reference>
<dbReference type="AlphaFoldDB" id="A0A2V1DIR4"/>
<evidence type="ECO:0000313" key="1">
    <source>
        <dbReference type="EMBL" id="PVH98067.1"/>
    </source>
</evidence>